<accession>A0A1R3T7Y8</accession>
<dbReference type="PANTHER" id="PTHR43498">
    <property type="entry name" value="FERREDOXIN:COB-COM HETERODISULFIDE REDUCTASE SUBUNIT A"/>
    <property type="match status" value="1"/>
</dbReference>
<evidence type="ECO:0000256" key="1">
    <source>
        <dbReference type="ARBA" id="ARBA00022485"/>
    </source>
</evidence>
<dbReference type="AlphaFoldDB" id="A0A1R3T7Y8"/>
<dbReference type="KEGG" id="psac:PSM36_1221"/>
<evidence type="ECO:0000256" key="2">
    <source>
        <dbReference type="ARBA" id="ARBA00022723"/>
    </source>
</evidence>
<evidence type="ECO:0000313" key="6">
    <source>
        <dbReference type="EMBL" id="SCD20045.1"/>
    </source>
</evidence>
<dbReference type="PANTHER" id="PTHR43498:SF1">
    <property type="entry name" value="COB--COM HETERODISULFIDE REDUCTASE IRON-SULFUR SUBUNIT A"/>
    <property type="match status" value="1"/>
</dbReference>
<keyword evidence="4" id="KW-0408">Iron</keyword>
<dbReference type="RefSeq" id="WP_076929729.1">
    <property type="nucleotide sequence ID" value="NZ_DAMBAO010000010.1"/>
</dbReference>
<dbReference type="SUPFAM" id="SSF51905">
    <property type="entry name" value="FAD/NAD(P)-binding domain"/>
    <property type="match status" value="1"/>
</dbReference>
<evidence type="ECO:0000256" key="3">
    <source>
        <dbReference type="ARBA" id="ARBA00023002"/>
    </source>
</evidence>
<reference evidence="6 7" key="1">
    <citation type="submission" date="2016-08" db="EMBL/GenBank/DDBJ databases">
        <authorList>
            <person name="Seilhamer J.J."/>
        </authorList>
    </citation>
    <scope>NUCLEOTIDE SEQUENCE [LARGE SCALE GENOMIC DNA]</scope>
    <source>
        <strain evidence="6">M3/6</strain>
    </source>
</reference>
<dbReference type="GO" id="GO:0051539">
    <property type="term" value="F:4 iron, 4 sulfur cluster binding"/>
    <property type="evidence" value="ECO:0007669"/>
    <property type="project" value="UniProtKB-KW"/>
</dbReference>
<keyword evidence="2" id="KW-0479">Metal-binding</keyword>
<sequence>MKSFCIIVLLLLSSLTYGQLVWVETELFEDKGGWISETQFVDQMGSPYLMAHGLGQPVKDAHTIVEFPETGEYHFWVRTKDWVPTDIEGPGMFRVLINDIAYGPVFGADGIKNWHWVYGGTIDIGNRKVRLSLKDLTGLNGRCDIICFSREKTSLPDALTEIEDLRYRNISVSPQPQMLGQFDFVVVGGGVAGICAAVQAARLGVKVALVQNRPVLGGNSSSEVRVSTDGSTFKNKYPSLGRIVREIDNYEAGVGGPAHLYRDGTRQDLVLNEPNITLLPNLHVNRVEMKEGKIKAVYALHLETLENYVIEGDLFADCTGDASVGILAGADHRYGREAEIETGEPSAPETADNLVMGSSNQWQSVREDILSDFPVEPWMFRFSEEYHFPITQSRWDWESGFDNLHTVDQAEEIRDLNLCAIYSNWAFLKTFKKDSFSHYRLSELQHVTGKRESYRLLGDHILTEWDVVKKVEYPDAVVTTTWGIDLHYPHPENSRRFPGMEFIAYAEHPFKQQDVYTFPYRCLYSRNVPNLFMAGRNISVTHIALGTVRVQRCTGMMGEVVGLAAYLCQKRNVLPRDIYEKYLEELLLLVSAECVD</sequence>
<dbReference type="InterPro" id="IPR036188">
    <property type="entry name" value="FAD/NAD-bd_sf"/>
</dbReference>
<gene>
    <name evidence="6" type="ORF">PSM36_1221</name>
</gene>
<keyword evidence="5" id="KW-0411">Iron-sulfur</keyword>
<dbReference type="GO" id="GO:0046872">
    <property type="term" value="F:metal ion binding"/>
    <property type="evidence" value="ECO:0007669"/>
    <property type="project" value="UniProtKB-KW"/>
</dbReference>
<organism evidence="6 7">
    <name type="scientific">Proteiniphilum saccharofermentans</name>
    <dbReference type="NCBI Taxonomy" id="1642647"/>
    <lineage>
        <taxon>Bacteria</taxon>
        <taxon>Pseudomonadati</taxon>
        <taxon>Bacteroidota</taxon>
        <taxon>Bacteroidia</taxon>
        <taxon>Bacteroidales</taxon>
        <taxon>Dysgonomonadaceae</taxon>
        <taxon>Proteiniphilum</taxon>
    </lineage>
</organism>
<dbReference type="InterPro" id="IPR039650">
    <property type="entry name" value="HdrA-like"/>
</dbReference>
<dbReference type="EMBL" id="LT605205">
    <property type="protein sequence ID" value="SCD20045.1"/>
    <property type="molecule type" value="Genomic_DNA"/>
</dbReference>
<protein>
    <submittedName>
        <fullName evidence="6">FAD dependent oxidoreductase</fullName>
    </submittedName>
</protein>
<proteinExistence type="predicted"/>
<name>A0A1R3T7Y8_9BACT</name>
<dbReference type="Proteomes" id="UP000187464">
    <property type="component" value="Chromosome I"/>
</dbReference>
<dbReference type="Gene3D" id="3.50.50.60">
    <property type="entry name" value="FAD/NAD(P)-binding domain"/>
    <property type="match status" value="1"/>
</dbReference>
<dbReference type="Pfam" id="PF12831">
    <property type="entry name" value="FAD_oxidored"/>
    <property type="match status" value="1"/>
</dbReference>
<keyword evidence="3" id="KW-0560">Oxidoreductase</keyword>
<evidence type="ECO:0000313" key="7">
    <source>
        <dbReference type="Proteomes" id="UP000187464"/>
    </source>
</evidence>
<keyword evidence="7" id="KW-1185">Reference proteome</keyword>
<dbReference type="STRING" id="1642647.PSM36_1221"/>
<keyword evidence="1" id="KW-0004">4Fe-4S</keyword>
<evidence type="ECO:0000256" key="4">
    <source>
        <dbReference type="ARBA" id="ARBA00023004"/>
    </source>
</evidence>
<dbReference type="GO" id="GO:0016491">
    <property type="term" value="F:oxidoreductase activity"/>
    <property type="evidence" value="ECO:0007669"/>
    <property type="project" value="UniProtKB-KW"/>
</dbReference>
<evidence type="ECO:0000256" key="5">
    <source>
        <dbReference type="ARBA" id="ARBA00023014"/>
    </source>
</evidence>